<evidence type="ECO:0000313" key="3">
    <source>
        <dbReference type="Proteomes" id="UP001605036"/>
    </source>
</evidence>
<feature type="compositionally biased region" description="Basic and acidic residues" evidence="1">
    <location>
        <begin position="73"/>
        <end position="83"/>
    </location>
</feature>
<keyword evidence="3" id="KW-1185">Reference proteome</keyword>
<feature type="region of interest" description="Disordered" evidence="1">
    <location>
        <begin position="1"/>
        <end position="97"/>
    </location>
</feature>
<proteinExistence type="predicted"/>
<dbReference type="EMBL" id="JBHFFA010000007">
    <property type="protein sequence ID" value="KAL2613610.1"/>
    <property type="molecule type" value="Genomic_DNA"/>
</dbReference>
<name>A0ABD1XXC8_9MARC</name>
<sequence>MVEAGHEQSTSGTCQDNEGRSTEEATTWRAAPRSGPVGSITWRAEDGPLLNDEDSKAEPSVRKAARTTVRALTTHEAKRETQRSVEMNAEPAGNVPT</sequence>
<protein>
    <submittedName>
        <fullName evidence="2">Uncharacterized protein</fullName>
    </submittedName>
</protein>
<dbReference type="AlphaFoldDB" id="A0ABD1XXC8"/>
<gene>
    <name evidence="2" type="ORF">R1flu_025302</name>
</gene>
<comment type="caution">
    <text evidence="2">The sequence shown here is derived from an EMBL/GenBank/DDBJ whole genome shotgun (WGS) entry which is preliminary data.</text>
</comment>
<dbReference type="Proteomes" id="UP001605036">
    <property type="component" value="Unassembled WGS sequence"/>
</dbReference>
<evidence type="ECO:0000313" key="2">
    <source>
        <dbReference type="EMBL" id="KAL2613610.1"/>
    </source>
</evidence>
<reference evidence="2 3" key="1">
    <citation type="submission" date="2024-09" db="EMBL/GenBank/DDBJ databases">
        <title>Chromosome-scale assembly of Riccia fluitans.</title>
        <authorList>
            <person name="Paukszto L."/>
            <person name="Sawicki J."/>
            <person name="Karawczyk K."/>
            <person name="Piernik-Szablinska J."/>
            <person name="Szczecinska M."/>
            <person name="Mazdziarz M."/>
        </authorList>
    </citation>
    <scope>NUCLEOTIDE SEQUENCE [LARGE SCALE GENOMIC DNA]</scope>
    <source>
        <strain evidence="2">Rf_01</strain>
        <tissue evidence="2">Aerial parts of the thallus</tissue>
    </source>
</reference>
<feature type="compositionally biased region" description="Polar residues" evidence="1">
    <location>
        <begin position="7"/>
        <end position="16"/>
    </location>
</feature>
<accession>A0ABD1XXC8</accession>
<organism evidence="2 3">
    <name type="scientific">Riccia fluitans</name>
    <dbReference type="NCBI Taxonomy" id="41844"/>
    <lineage>
        <taxon>Eukaryota</taxon>
        <taxon>Viridiplantae</taxon>
        <taxon>Streptophyta</taxon>
        <taxon>Embryophyta</taxon>
        <taxon>Marchantiophyta</taxon>
        <taxon>Marchantiopsida</taxon>
        <taxon>Marchantiidae</taxon>
        <taxon>Marchantiales</taxon>
        <taxon>Ricciaceae</taxon>
        <taxon>Riccia</taxon>
    </lineage>
</organism>
<evidence type="ECO:0000256" key="1">
    <source>
        <dbReference type="SAM" id="MobiDB-lite"/>
    </source>
</evidence>